<keyword evidence="1" id="KW-0808">Transferase</keyword>
<accession>A0A8J7S3M2</accession>
<dbReference type="SUPFAM" id="SSF53335">
    <property type="entry name" value="S-adenosyl-L-methionine-dependent methyltransferases"/>
    <property type="match status" value="1"/>
</dbReference>
<organism evidence="1 2">
    <name type="scientific">Marivibrio halodurans</name>
    <dbReference type="NCBI Taxonomy" id="2039722"/>
    <lineage>
        <taxon>Bacteria</taxon>
        <taxon>Pseudomonadati</taxon>
        <taxon>Pseudomonadota</taxon>
        <taxon>Alphaproteobacteria</taxon>
        <taxon>Rhodospirillales</taxon>
        <taxon>Rhodospirillaceae</taxon>
        <taxon>Marivibrio</taxon>
    </lineage>
</organism>
<dbReference type="CDD" id="cd02440">
    <property type="entry name" value="AdoMet_MTases"/>
    <property type="match status" value="1"/>
</dbReference>
<proteinExistence type="predicted"/>
<keyword evidence="1" id="KW-0489">Methyltransferase</keyword>
<comment type="caution">
    <text evidence="1">The sequence shown here is derived from an EMBL/GenBank/DDBJ whole genome shotgun (WGS) entry which is preliminary data.</text>
</comment>
<gene>
    <name evidence="1" type="ORF">KAJ83_03650</name>
</gene>
<protein>
    <submittedName>
        <fullName evidence="1">Class I SAM-dependent methyltransferase</fullName>
    </submittedName>
</protein>
<sequence>MAIAAPDGGRMTGETSEIDCPVTGAVDWRRVAVFEEPPPSETDFGFTPYRREVWRSPSTGHVVNRHDMDLSALYGGDYWDRTYGEGGVRAIYEKIMGLPPERSDNRGRVAFVDIAARRLDPHGERTLLDIGSGLAVFPAAMRAMGWVASALDPDARAAEHARDVAEVEGIVADFMTDRFDRRFGLVTFNKVLEHVPDPVAMLARAHDVLMPGGLVHVELPDAEGALDDPEGPAREEFAIEHYCAFSTISYAMLAQRAGFRVLLLERLVEPSGKYTLRGMLRASGEG</sequence>
<dbReference type="AlphaFoldDB" id="A0A8J7S3M2"/>
<dbReference type="GO" id="GO:0008168">
    <property type="term" value="F:methyltransferase activity"/>
    <property type="evidence" value="ECO:0007669"/>
    <property type="project" value="UniProtKB-KW"/>
</dbReference>
<keyword evidence="2" id="KW-1185">Reference proteome</keyword>
<evidence type="ECO:0000313" key="1">
    <source>
        <dbReference type="EMBL" id="MBP5856089.1"/>
    </source>
</evidence>
<dbReference type="GO" id="GO:0032259">
    <property type="term" value="P:methylation"/>
    <property type="evidence" value="ECO:0007669"/>
    <property type="project" value="UniProtKB-KW"/>
</dbReference>
<evidence type="ECO:0000313" key="2">
    <source>
        <dbReference type="Proteomes" id="UP000672602"/>
    </source>
</evidence>
<dbReference type="RefSeq" id="WP_210680635.1">
    <property type="nucleotide sequence ID" value="NZ_JAGMWN010000001.1"/>
</dbReference>
<dbReference type="InterPro" id="IPR029063">
    <property type="entry name" value="SAM-dependent_MTases_sf"/>
</dbReference>
<dbReference type="Proteomes" id="UP000672602">
    <property type="component" value="Unassembled WGS sequence"/>
</dbReference>
<name>A0A8J7S3M2_9PROT</name>
<dbReference type="PANTHER" id="PTHR43861">
    <property type="entry name" value="TRANS-ACONITATE 2-METHYLTRANSFERASE-RELATED"/>
    <property type="match status" value="1"/>
</dbReference>
<reference evidence="1" key="1">
    <citation type="submission" date="2021-04" db="EMBL/GenBank/DDBJ databases">
        <authorList>
            <person name="Zhang D.-C."/>
        </authorList>
    </citation>
    <scope>NUCLEOTIDE SEQUENCE</scope>
    <source>
        <strain evidence="1">CGMCC 1.15697</strain>
    </source>
</reference>
<dbReference type="EMBL" id="JAGMWN010000001">
    <property type="protein sequence ID" value="MBP5856089.1"/>
    <property type="molecule type" value="Genomic_DNA"/>
</dbReference>
<dbReference type="Gene3D" id="3.40.50.150">
    <property type="entry name" value="Vaccinia Virus protein VP39"/>
    <property type="match status" value="1"/>
</dbReference>
<dbReference type="Pfam" id="PF13489">
    <property type="entry name" value="Methyltransf_23"/>
    <property type="match status" value="1"/>
</dbReference>